<sequence length="65" mass="6692">MPQDLCLDSHTTSLNSGALVAALLGALLVLAAVVASTDTTPPISASQAADPSQIEDWHGNVRRSH</sequence>
<dbReference type="Proteomes" id="UP000193827">
    <property type="component" value="Unassembled WGS sequence"/>
</dbReference>
<gene>
    <name evidence="2" type="ORF">PEL8287_03232</name>
</gene>
<protein>
    <submittedName>
        <fullName evidence="2">Uncharacterized protein</fullName>
    </submittedName>
</protein>
<evidence type="ECO:0000313" key="2">
    <source>
        <dbReference type="EMBL" id="SLN59692.1"/>
    </source>
</evidence>
<feature type="compositionally biased region" description="Polar residues" evidence="1">
    <location>
        <begin position="40"/>
        <end position="50"/>
    </location>
</feature>
<proteinExistence type="predicted"/>
<reference evidence="2 3" key="1">
    <citation type="submission" date="2017-03" db="EMBL/GenBank/DDBJ databases">
        <authorList>
            <person name="Afonso C.L."/>
            <person name="Miller P.J."/>
            <person name="Scott M.A."/>
            <person name="Spackman E."/>
            <person name="Goraichik I."/>
            <person name="Dimitrov K.M."/>
            <person name="Suarez D.L."/>
            <person name="Swayne D.E."/>
        </authorList>
    </citation>
    <scope>NUCLEOTIDE SEQUENCE [LARGE SCALE GENOMIC DNA]</scope>
    <source>
        <strain evidence="2 3">CECT 8287</strain>
    </source>
</reference>
<dbReference type="EMBL" id="FWFL01000009">
    <property type="protein sequence ID" value="SLN59692.1"/>
    <property type="molecule type" value="Genomic_DNA"/>
</dbReference>
<organism evidence="2 3">
    <name type="scientific">Roseovarius litorisediminis</name>
    <dbReference type="NCBI Taxonomy" id="1312363"/>
    <lineage>
        <taxon>Bacteria</taxon>
        <taxon>Pseudomonadati</taxon>
        <taxon>Pseudomonadota</taxon>
        <taxon>Alphaproteobacteria</taxon>
        <taxon>Rhodobacterales</taxon>
        <taxon>Roseobacteraceae</taxon>
        <taxon>Roseovarius</taxon>
    </lineage>
</organism>
<evidence type="ECO:0000313" key="3">
    <source>
        <dbReference type="Proteomes" id="UP000193827"/>
    </source>
</evidence>
<dbReference type="AlphaFoldDB" id="A0A1Y5TDR5"/>
<keyword evidence="3" id="KW-1185">Reference proteome</keyword>
<evidence type="ECO:0000256" key="1">
    <source>
        <dbReference type="SAM" id="MobiDB-lite"/>
    </source>
</evidence>
<feature type="region of interest" description="Disordered" evidence="1">
    <location>
        <begin position="40"/>
        <end position="65"/>
    </location>
</feature>
<dbReference type="RefSeq" id="WP_085893448.1">
    <property type="nucleotide sequence ID" value="NZ_FWFL01000009.1"/>
</dbReference>
<name>A0A1Y5TDR5_9RHOB</name>
<accession>A0A1Y5TDR5</accession>